<keyword evidence="2" id="KW-1185">Reference proteome</keyword>
<proteinExistence type="predicted"/>
<protein>
    <submittedName>
        <fullName evidence="1">Uncharacterized protein</fullName>
    </submittedName>
</protein>
<accession>A0A6A4IQ28</accession>
<dbReference type="Proteomes" id="UP000799118">
    <property type="component" value="Unassembled WGS sequence"/>
</dbReference>
<evidence type="ECO:0000313" key="1">
    <source>
        <dbReference type="EMBL" id="KAE9411383.1"/>
    </source>
</evidence>
<reference evidence="1" key="1">
    <citation type="journal article" date="2019" name="Environ. Microbiol.">
        <title>Fungal ecological strategies reflected in gene transcription - a case study of two litter decomposers.</title>
        <authorList>
            <person name="Barbi F."/>
            <person name="Kohler A."/>
            <person name="Barry K."/>
            <person name="Baskaran P."/>
            <person name="Daum C."/>
            <person name="Fauchery L."/>
            <person name="Ihrmark K."/>
            <person name="Kuo A."/>
            <person name="LaButti K."/>
            <person name="Lipzen A."/>
            <person name="Morin E."/>
            <person name="Grigoriev I.V."/>
            <person name="Henrissat B."/>
            <person name="Lindahl B."/>
            <person name="Martin F."/>
        </authorList>
    </citation>
    <scope>NUCLEOTIDE SEQUENCE</scope>
    <source>
        <strain evidence="1">JB14</strain>
    </source>
</reference>
<organism evidence="1 2">
    <name type="scientific">Gymnopus androsaceus JB14</name>
    <dbReference type="NCBI Taxonomy" id="1447944"/>
    <lineage>
        <taxon>Eukaryota</taxon>
        <taxon>Fungi</taxon>
        <taxon>Dikarya</taxon>
        <taxon>Basidiomycota</taxon>
        <taxon>Agaricomycotina</taxon>
        <taxon>Agaricomycetes</taxon>
        <taxon>Agaricomycetidae</taxon>
        <taxon>Agaricales</taxon>
        <taxon>Marasmiineae</taxon>
        <taxon>Omphalotaceae</taxon>
        <taxon>Gymnopus</taxon>
    </lineage>
</organism>
<gene>
    <name evidence="1" type="ORF">BT96DRAFT_911975</name>
</gene>
<name>A0A6A4IQ28_9AGAR</name>
<sequence length="69" mass="7873">MIRSRWSLHDDSDNEDEDEDVEIGFFYFAAARIQLPVVDLEKLGPLKAMKEDGLKISVKTGMLDVVDFI</sequence>
<evidence type="ECO:0000313" key="2">
    <source>
        <dbReference type="Proteomes" id="UP000799118"/>
    </source>
</evidence>
<dbReference type="EMBL" id="ML769383">
    <property type="protein sequence ID" value="KAE9411383.1"/>
    <property type="molecule type" value="Genomic_DNA"/>
</dbReference>
<dbReference type="AlphaFoldDB" id="A0A6A4IQ28"/>